<sequence>MKPARPCSCAAAVAAQAAVEGIPTRYRDCTFDGFWDWWRIQHPREKVLASLAQAQALDHPQVRPTLSEDLRSKLDLILHKCGARAGGVGETAWRDLKPAQEPQGYRALVNWARADRDATDFWWVDGPAGSGRSSLAAAALKAWCDRTRSGGRFVSVRAFTLELRDTYYDSRSFLNTDFMSERDRMAPLLEAPFLVLDDFDRMDGDIRVVRAMAQLLDHRYGEQLPTLITASRWTESLQAGDRETYPLLRLDDPSLFRRLASSKRVVLRPTLERLLESVNG</sequence>
<dbReference type="Gene3D" id="3.40.50.300">
    <property type="entry name" value="P-loop containing nucleotide triphosphate hydrolases"/>
    <property type="match status" value="1"/>
</dbReference>
<gene>
    <name evidence="1" type="ORF">METESE_01540</name>
</gene>
<reference evidence="1" key="1">
    <citation type="journal article" date="2023" name="Int. J. Syst. Evol. Microbiol.">
        <title>Mesoterricola silvestris gen. nov., sp. nov., Mesoterricola sediminis sp. nov., Geothrix oryzae sp. nov., Geothrix edaphica sp. nov., Geothrix rubra sp. nov., and Geothrix limicola sp. nov., six novel members of Acidobacteriota isolated from soils.</title>
        <authorList>
            <person name="Itoh H."/>
            <person name="Sugisawa Y."/>
            <person name="Mise K."/>
            <person name="Xu Z."/>
            <person name="Kuniyasu M."/>
            <person name="Ushijima N."/>
            <person name="Kawano K."/>
            <person name="Kobayashi E."/>
            <person name="Shiratori Y."/>
            <person name="Masuda Y."/>
            <person name="Senoo K."/>
        </authorList>
    </citation>
    <scope>NUCLEOTIDE SEQUENCE</scope>
    <source>
        <strain evidence="1">W786</strain>
    </source>
</reference>
<keyword evidence="2" id="KW-1185">Reference proteome</keyword>
<dbReference type="EMBL" id="AP027081">
    <property type="protein sequence ID" value="BDU75196.1"/>
    <property type="molecule type" value="Genomic_DNA"/>
</dbReference>
<dbReference type="SUPFAM" id="SSF52540">
    <property type="entry name" value="P-loop containing nucleoside triphosphate hydrolases"/>
    <property type="match status" value="1"/>
</dbReference>
<dbReference type="Proteomes" id="UP001228113">
    <property type="component" value="Chromosome"/>
</dbReference>
<evidence type="ECO:0000313" key="2">
    <source>
        <dbReference type="Proteomes" id="UP001228113"/>
    </source>
</evidence>
<protein>
    <recommendedName>
        <fullName evidence="3">ATP-binding protein</fullName>
    </recommendedName>
</protein>
<organism evidence="1 2">
    <name type="scientific">Mesoterricola sediminis</name>
    <dbReference type="NCBI Taxonomy" id="2927980"/>
    <lineage>
        <taxon>Bacteria</taxon>
        <taxon>Pseudomonadati</taxon>
        <taxon>Acidobacteriota</taxon>
        <taxon>Holophagae</taxon>
        <taxon>Holophagales</taxon>
        <taxon>Holophagaceae</taxon>
        <taxon>Mesoterricola</taxon>
    </lineage>
</organism>
<dbReference type="AlphaFoldDB" id="A0AA48H0F0"/>
<name>A0AA48H0F0_9BACT</name>
<dbReference type="InterPro" id="IPR027417">
    <property type="entry name" value="P-loop_NTPase"/>
</dbReference>
<accession>A0AA48H0F0</accession>
<dbReference type="KEGG" id="msea:METESE_01540"/>
<evidence type="ECO:0000313" key="1">
    <source>
        <dbReference type="EMBL" id="BDU75196.1"/>
    </source>
</evidence>
<proteinExistence type="predicted"/>
<evidence type="ECO:0008006" key="3">
    <source>
        <dbReference type="Google" id="ProtNLM"/>
    </source>
</evidence>